<protein>
    <recommendedName>
        <fullName evidence="2">NTF2-like domain-containing protein</fullName>
    </recommendedName>
</protein>
<dbReference type="Proteomes" id="UP000327013">
    <property type="component" value="Unassembled WGS sequence"/>
</dbReference>
<comment type="caution">
    <text evidence="3">The sequence shown here is derived from an EMBL/GenBank/DDBJ whole genome shotgun (WGS) entry which is preliminary data.</text>
</comment>
<organism evidence="3 4">
    <name type="scientific">Carpinus fangiana</name>
    <dbReference type="NCBI Taxonomy" id="176857"/>
    <lineage>
        <taxon>Eukaryota</taxon>
        <taxon>Viridiplantae</taxon>
        <taxon>Streptophyta</taxon>
        <taxon>Embryophyta</taxon>
        <taxon>Tracheophyta</taxon>
        <taxon>Spermatophyta</taxon>
        <taxon>Magnoliopsida</taxon>
        <taxon>eudicotyledons</taxon>
        <taxon>Gunneridae</taxon>
        <taxon>Pentapetalae</taxon>
        <taxon>rosids</taxon>
        <taxon>fabids</taxon>
        <taxon>Fagales</taxon>
        <taxon>Betulaceae</taxon>
        <taxon>Carpinus</taxon>
    </lineage>
</organism>
<evidence type="ECO:0000313" key="4">
    <source>
        <dbReference type="Proteomes" id="UP000327013"/>
    </source>
</evidence>
<accession>A0A5N6KXX7</accession>
<keyword evidence="4" id="KW-1185">Reference proteome</keyword>
<evidence type="ECO:0000259" key="2">
    <source>
        <dbReference type="Pfam" id="PF26534"/>
    </source>
</evidence>
<reference evidence="3 4" key="1">
    <citation type="submission" date="2019-06" db="EMBL/GenBank/DDBJ databases">
        <title>A chromosomal-level reference genome of Carpinus fangiana (Coryloideae, Betulaceae).</title>
        <authorList>
            <person name="Yang X."/>
            <person name="Wang Z."/>
            <person name="Zhang L."/>
            <person name="Hao G."/>
            <person name="Liu J."/>
            <person name="Yang Y."/>
        </authorList>
    </citation>
    <scope>NUCLEOTIDE SEQUENCE [LARGE SCALE GENOMIC DNA]</scope>
    <source>
        <strain evidence="3">Cfa_2016G</strain>
        <tissue evidence="3">Leaf</tissue>
    </source>
</reference>
<feature type="signal peptide" evidence="1">
    <location>
        <begin position="1"/>
        <end position="17"/>
    </location>
</feature>
<proteinExistence type="predicted"/>
<evidence type="ECO:0000313" key="3">
    <source>
        <dbReference type="EMBL" id="KAB8356706.1"/>
    </source>
</evidence>
<dbReference type="AlphaFoldDB" id="A0A5N6KXX7"/>
<name>A0A5N6KXX7_9ROSI</name>
<feature type="domain" description="NTF2-like" evidence="2">
    <location>
        <begin position="19"/>
        <end position="166"/>
    </location>
</feature>
<feature type="chain" id="PRO_5024424683" description="NTF2-like domain-containing protein" evidence="1">
    <location>
        <begin position="18"/>
        <end position="170"/>
    </location>
</feature>
<dbReference type="EMBL" id="VIBQ01000016">
    <property type="protein sequence ID" value="KAB8356706.1"/>
    <property type="molecule type" value="Genomic_DNA"/>
</dbReference>
<dbReference type="OrthoDB" id="5596743at2759"/>
<evidence type="ECO:0000256" key="1">
    <source>
        <dbReference type="SAM" id="SignalP"/>
    </source>
</evidence>
<sequence>MTPLYVFAFAAAAFAFGHTCINDWEAKEVGRNFGLLVSNYSNTLAESILAPGFTDQTDSVITLIDSAAEPQVPLALGSLTFPSKAAFMALSSQQPSVPFQVVNTWHTCTEVIIRWISRQTPQQVQGFTAMEVIKNANRRTVHEYPYLINTTYGEFNSGAWLKNLGNPQCT</sequence>
<keyword evidence="1" id="KW-0732">Signal</keyword>
<dbReference type="Pfam" id="PF26534">
    <property type="entry name" value="NTF2_7"/>
    <property type="match status" value="1"/>
</dbReference>
<gene>
    <name evidence="3" type="ORF">FH972_024282</name>
</gene>
<dbReference type="InterPro" id="IPR058645">
    <property type="entry name" value="NTF2-like_dom_7"/>
</dbReference>